<dbReference type="RefSeq" id="WP_188163092.1">
    <property type="nucleotide sequence ID" value="NZ_JACVVX010000001.1"/>
</dbReference>
<evidence type="ECO:0000259" key="1">
    <source>
        <dbReference type="SMART" id="SM00421"/>
    </source>
</evidence>
<dbReference type="Proteomes" id="UP000643405">
    <property type="component" value="Unassembled WGS sequence"/>
</dbReference>
<dbReference type="SUPFAM" id="SSF46894">
    <property type="entry name" value="C-terminal effector domain of the bipartite response regulators"/>
    <property type="match status" value="1"/>
</dbReference>
<dbReference type="GO" id="GO:0006355">
    <property type="term" value="P:regulation of DNA-templated transcription"/>
    <property type="evidence" value="ECO:0007669"/>
    <property type="project" value="InterPro"/>
</dbReference>
<dbReference type="InterPro" id="IPR000792">
    <property type="entry name" value="Tscrpt_reg_LuxR_C"/>
</dbReference>
<reference evidence="2" key="1">
    <citation type="submission" date="2020-09" db="EMBL/GenBank/DDBJ databases">
        <title>Genome seq and assembly of Tianweitania sp.</title>
        <authorList>
            <person name="Chhetri G."/>
        </authorList>
    </citation>
    <scope>NUCLEOTIDE SEQUENCE</scope>
    <source>
        <strain evidence="2">Rool2</strain>
    </source>
</reference>
<name>A0A8J6PZ35_9HYPH</name>
<keyword evidence="3" id="KW-1185">Reference proteome</keyword>
<organism evidence="2 3">
    <name type="scientific">Oryzicola mucosus</name>
    <dbReference type="NCBI Taxonomy" id="2767425"/>
    <lineage>
        <taxon>Bacteria</taxon>
        <taxon>Pseudomonadati</taxon>
        <taxon>Pseudomonadota</taxon>
        <taxon>Alphaproteobacteria</taxon>
        <taxon>Hyphomicrobiales</taxon>
        <taxon>Phyllobacteriaceae</taxon>
        <taxon>Oryzicola</taxon>
    </lineage>
</organism>
<dbReference type="Gene3D" id="1.10.10.10">
    <property type="entry name" value="Winged helix-like DNA-binding domain superfamily/Winged helix DNA-binding domain"/>
    <property type="match status" value="1"/>
</dbReference>
<gene>
    <name evidence="2" type="ORF">ICI42_03310</name>
</gene>
<dbReference type="EMBL" id="JACVVX010000001">
    <property type="protein sequence ID" value="MBD0413675.1"/>
    <property type="molecule type" value="Genomic_DNA"/>
</dbReference>
<protein>
    <submittedName>
        <fullName evidence="2">Helix-turn-helix transcriptional regulator</fullName>
    </submittedName>
</protein>
<sequence>MSEDLVERIYEAAFIPEHWPDVLQTLSELSNSAAGGVGIIDNPKTPKFAATKLIEPVLEAITSENAWPECDILRQMMTQIPPATFVYDADYFPKEILDGNRVRTDRTRVMGIGGQVGTFITFPTGEVVLFAMERWLAHDRPSPNELVALNAVRPHLARSGVIAARLRLERAQTMTSTLQRLGLPAAVLSSSGRVLATNESLDALDDVFLPAAFGKLFIADATANRLVQEAISADASGSFLSLRSIPVRGNGPVPRCVVHVLPVRRSAHDVFSNGDHLVVAAVPRHPGPAPSADLIGALFDLAPAEARLAIAICSGKTLQQSCADAGISYSSGRTYLERIFQKTGVHRQSELVALVSTAAPLSADIASDA</sequence>
<dbReference type="AlphaFoldDB" id="A0A8J6PZ35"/>
<dbReference type="SMART" id="SM00421">
    <property type="entry name" value="HTH_LUXR"/>
    <property type="match status" value="1"/>
</dbReference>
<accession>A0A8J6PZ35</accession>
<proteinExistence type="predicted"/>
<dbReference type="InterPro" id="IPR036388">
    <property type="entry name" value="WH-like_DNA-bd_sf"/>
</dbReference>
<evidence type="ECO:0000313" key="2">
    <source>
        <dbReference type="EMBL" id="MBD0413675.1"/>
    </source>
</evidence>
<dbReference type="InterPro" id="IPR016032">
    <property type="entry name" value="Sig_transdc_resp-reg_C-effctor"/>
</dbReference>
<dbReference type="GO" id="GO:0003677">
    <property type="term" value="F:DNA binding"/>
    <property type="evidence" value="ECO:0007669"/>
    <property type="project" value="InterPro"/>
</dbReference>
<feature type="domain" description="HTH luxR-type" evidence="1">
    <location>
        <begin position="298"/>
        <end position="355"/>
    </location>
</feature>
<comment type="caution">
    <text evidence="2">The sequence shown here is derived from an EMBL/GenBank/DDBJ whole genome shotgun (WGS) entry which is preliminary data.</text>
</comment>
<evidence type="ECO:0000313" key="3">
    <source>
        <dbReference type="Proteomes" id="UP000643405"/>
    </source>
</evidence>